<dbReference type="OrthoDB" id="4961576at2"/>
<dbReference type="EMBL" id="FNSO01000004">
    <property type="protein sequence ID" value="SEC92279.1"/>
    <property type="molecule type" value="Genomic_DNA"/>
</dbReference>
<feature type="region of interest" description="Disordered" evidence="1">
    <location>
        <begin position="1"/>
        <end position="22"/>
    </location>
</feature>
<proteinExistence type="predicted"/>
<evidence type="ECO:0000256" key="1">
    <source>
        <dbReference type="SAM" id="MobiDB-lite"/>
    </source>
</evidence>
<sequence>MTDSERRVAELRTPSRKRALGEVTIGVPTAHPAEPDEPALDAPAGTGLVEIRQQYAWETAGHRARIGAVYLIAGFSDPRVRVHELSGTTAEPATEMVVSELPQGCGWLVGDPLGASAAPRTAEVRATLWVPLDQAELAGVNRLDGTLLRPAWHRRRLHAGTGPVPFSVTLPSGWGQRPVPPPRPVGHRSPAVRLCMAADTVAYGRFTTGEAARSQERLVEVLAKARRAAGIPEDEVDLQPSGDGQFAILPTGLDETVVIPRLVEGVRTALATVNADLSDRARLRLRVALHRGHVAPGANGWVGAVTVAVHRLLDCAPLRARLVQDRSADFALIVSDVLFGDVIVGGDLDAAAFEPVDAVLPDKAFAERAWVHTPQL</sequence>
<gene>
    <name evidence="2" type="ORF">SAMN04489727_5610</name>
</gene>
<dbReference type="AlphaFoldDB" id="A0A1H4WG05"/>
<dbReference type="STRING" id="208445.SAMN04489727_5610"/>
<dbReference type="Proteomes" id="UP000199622">
    <property type="component" value="Unassembled WGS sequence"/>
</dbReference>
<protein>
    <submittedName>
        <fullName evidence="2">Uncharacterized protein</fullName>
    </submittedName>
</protein>
<evidence type="ECO:0000313" key="3">
    <source>
        <dbReference type="Proteomes" id="UP000199622"/>
    </source>
</evidence>
<dbReference type="RefSeq" id="WP_091312622.1">
    <property type="nucleotide sequence ID" value="NZ_FNSO01000004.1"/>
</dbReference>
<organism evidence="2 3">
    <name type="scientific">Amycolatopsis tolypomycina</name>
    <dbReference type="NCBI Taxonomy" id="208445"/>
    <lineage>
        <taxon>Bacteria</taxon>
        <taxon>Bacillati</taxon>
        <taxon>Actinomycetota</taxon>
        <taxon>Actinomycetes</taxon>
        <taxon>Pseudonocardiales</taxon>
        <taxon>Pseudonocardiaceae</taxon>
        <taxon>Amycolatopsis</taxon>
    </lineage>
</organism>
<feature type="compositionally biased region" description="Basic and acidic residues" evidence="1">
    <location>
        <begin position="1"/>
        <end position="10"/>
    </location>
</feature>
<accession>A0A1H4WG05</accession>
<evidence type="ECO:0000313" key="2">
    <source>
        <dbReference type="EMBL" id="SEC92279.1"/>
    </source>
</evidence>
<reference evidence="3" key="1">
    <citation type="submission" date="2016-10" db="EMBL/GenBank/DDBJ databases">
        <authorList>
            <person name="Varghese N."/>
            <person name="Submissions S."/>
        </authorList>
    </citation>
    <scope>NUCLEOTIDE SEQUENCE [LARGE SCALE GENOMIC DNA]</scope>
    <source>
        <strain evidence="3">DSM 44544</strain>
    </source>
</reference>
<keyword evidence="3" id="KW-1185">Reference proteome</keyword>
<name>A0A1H4WG05_9PSEU</name>